<feature type="compositionally biased region" description="Low complexity" evidence="1">
    <location>
        <begin position="941"/>
        <end position="954"/>
    </location>
</feature>
<feature type="compositionally biased region" description="Gly residues" evidence="1">
    <location>
        <begin position="1465"/>
        <end position="1475"/>
    </location>
</feature>
<feature type="region of interest" description="Disordered" evidence="1">
    <location>
        <begin position="279"/>
        <end position="298"/>
    </location>
</feature>
<feature type="region of interest" description="Disordered" evidence="1">
    <location>
        <begin position="833"/>
        <end position="859"/>
    </location>
</feature>
<gene>
    <name evidence="2" type="ORF">Cvel_5617</name>
</gene>
<dbReference type="VEuPathDB" id="CryptoDB:Cvel_5617"/>
<feature type="region of interest" description="Disordered" evidence="1">
    <location>
        <begin position="32"/>
        <end position="53"/>
    </location>
</feature>
<feature type="compositionally biased region" description="Polar residues" evidence="1">
    <location>
        <begin position="973"/>
        <end position="984"/>
    </location>
</feature>
<feature type="region of interest" description="Disordered" evidence="1">
    <location>
        <begin position="485"/>
        <end position="515"/>
    </location>
</feature>
<evidence type="ECO:0000313" key="2">
    <source>
        <dbReference type="EMBL" id="CEM37999.1"/>
    </source>
</evidence>
<feature type="compositionally biased region" description="Basic and acidic residues" evidence="1">
    <location>
        <begin position="639"/>
        <end position="651"/>
    </location>
</feature>
<feature type="region of interest" description="Disordered" evidence="1">
    <location>
        <begin position="360"/>
        <end position="381"/>
    </location>
</feature>
<feature type="compositionally biased region" description="Gly residues" evidence="1">
    <location>
        <begin position="873"/>
        <end position="888"/>
    </location>
</feature>
<sequence length="1507" mass="155598">MPTLVGSFPPSVSVSPNSPAFVRFISVQTTRKKMQREEHIPASQMSDSGEVMRRSVSDPEIIRWNGTEDVDEQEEEEVEAVRGVRRTNLHVRDSDSDPGLAVSDDGRSQGNSPCGSLSRRKLARLFLRRERRGGHHQHQQGPQSSDYAYVRRLRALHTHLAQCRDSRRLGDHVASMSDQECVSEGAVYPPSSESEPISPVSAPPALNTCLRFDGSPAPPSSETVTTHVGRSLRERREYAPVPLPRPRSANHLPQGEQTERQRCVMGGETAAEVAVCKRGTDASTPPPCSTNASSASTPLSTVQFPFGRPAAAAAARPQEEEGGMMPSLHEFIRQSPFCPWIMHLHGSEQQILSRQARSCPSAIEGGGSTSESGVGEASYASSCSSEDSFRTFRRSGWNLSCSANADGVGGGRDGVDEEEVEMEMDVEGDWYSVASSADNHEKNPYDDSDSGSQGHPLTPPASSSRVTAQLREFWDRVVRGDLQLGGGPSGALVSPDASQAASPPPTRTPSPSLSSSAAALFLSPCDGRDDLWFPPSSARQSPAEVPQSTKGRRAQQQGRTGRLCTDPLLSSPSVVTTKHHDIASPPLDPSTSTATHRKTSATFSVPFPFPNPVADEGNTTAADKGNAHQRNSPSCVLGDSRRAQPVERPELPGRVGRLRKGRPREREQPRRQGHTHTRVSAFPFPFDDSSFGPCRRSFEEEEAHADARTEQSSLRWRGAGSRASLQMSRRLRKMGGARLVSFRLPSGGVEVVGVCGHLPGGMGVDTAAPFDLDEWAESEEEDVGGRFGVLEGPGGLRQGATCIPLASARRLRHDPFGCCPRGKRGGLRVPIPIPGPNISSPVPPSAAVPPVGGGGQRGRGGAGFFIGNTVGGTGRRAWGEGQGQGDGWSGHSSPCDGADQSVPSRGHEGGGGAEGAGPHSQQQGVHSSPSHEGGGGGGTNGSYSQGGHYRAAPGIGDGGLADLDIESGLPRSLSLSDPQCSSNQNGTPGGGKSNSSKGPGSRGSATTTAAASAHGKDPLNSSLLFPPNVRDASGAHSTNEAEPSCMDALALDPGSVTPHTFGASGVFSHSFTYIPRTAAEKQPASGAPNDQLSPVSSSKAHNRPPTPAPHISHSAAAVQMAFHRQTTQAQAQSPNKHDHQTAGGIPNAQPPTVNGAVHASSRLPQPYGDTHGDPGVPQSSSLAGMKDTRGPGGGGGGTPAGGPPPTKTSASGAQGGAGSSHQTGGANPAAKGASRSRATQPSAAAIAASGGGGKIGQQPSPAAQSGSQSTTPQKVSAQPGTAQTPPNAAGDPKRATKPGPSSSTQGGGGPSGTVAGSSSGSGGDLNAGGAHATSEFLNAGPAVPVMTKRDWMIKAESAEPFPPTPLKDDERAYCLHLGSRIKCALMKVQEFGHAHGAAFHYARLFGHIKREPREKGKEKPDGLGEKEGPDGGALEAKEKETLKQLQGAASAAASNSSSSATVGPGALGGKDGGINNGPAVASSGGESKGKQGGVGTQGATRKVGASK</sequence>
<feature type="compositionally biased region" description="Polar residues" evidence="1">
    <location>
        <begin position="1124"/>
        <end position="1134"/>
    </location>
</feature>
<feature type="compositionally biased region" description="Gly residues" evidence="1">
    <location>
        <begin position="1190"/>
        <end position="1200"/>
    </location>
</feature>
<feature type="region of interest" description="Disordered" evidence="1">
    <location>
        <begin position="436"/>
        <end position="466"/>
    </location>
</feature>
<feature type="compositionally biased region" description="Low complexity" evidence="1">
    <location>
        <begin position="1448"/>
        <end position="1460"/>
    </location>
</feature>
<accession>A0A0G4H2V2</accession>
<feature type="compositionally biased region" description="Polar residues" evidence="1">
    <location>
        <begin position="1270"/>
        <end position="1286"/>
    </location>
</feature>
<feature type="region of interest" description="Disordered" evidence="1">
    <location>
        <begin position="1410"/>
        <end position="1507"/>
    </location>
</feature>
<feature type="compositionally biased region" description="Low complexity" evidence="1">
    <location>
        <begin position="369"/>
        <end position="381"/>
    </location>
</feature>
<feature type="region of interest" description="Disordered" evidence="1">
    <location>
        <begin position="969"/>
        <end position="1041"/>
    </location>
</feature>
<organism evidence="2">
    <name type="scientific">Chromera velia CCMP2878</name>
    <dbReference type="NCBI Taxonomy" id="1169474"/>
    <lineage>
        <taxon>Eukaryota</taxon>
        <taxon>Sar</taxon>
        <taxon>Alveolata</taxon>
        <taxon>Colpodellida</taxon>
        <taxon>Chromeraceae</taxon>
        <taxon>Chromera</taxon>
    </lineage>
</organism>
<feature type="compositionally biased region" description="Basic and acidic residues" evidence="1">
    <location>
        <begin position="1410"/>
        <end position="1442"/>
    </location>
</feature>
<feature type="compositionally biased region" description="Polar residues" evidence="1">
    <location>
        <begin position="450"/>
        <end position="466"/>
    </location>
</feature>
<feature type="compositionally biased region" description="Low complexity" evidence="1">
    <location>
        <begin position="993"/>
        <end position="1013"/>
    </location>
</feature>
<feature type="region of interest" description="Disordered" evidence="1">
    <location>
        <begin position="530"/>
        <end position="685"/>
    </location>
</feature>
<name>A0A0G4H2V2_9ALVE</name>
<feature type="compositionally biased region" description="Pro residues" evidence="1">
    <location>
        <begin position="833"/>
        <end position="847"/>
    </location>
</feature>
<feature type="compositionally biased region" description="Low complexity" evidence="1">
    <location>
        <begin position="1256"/>
        <end position="1269"/>
    </location>
</feature>
<feature type="region of interest" description="Disordered" evidence="1">
    <location>
        <begin position="873"/>
        <end position="955"/>
    </location>
</feature>
<feature type="compositionally biased region" description="Polar residues" evidence="1">
    <location>
        <begin position="289"/>
        <end position="298"/>
    </location>
</feature>
<evidence type="ECO:0000256" key="1">
    <source>
        <dbReference type="SAM" id="MobiDB-lite"/>
    </source>
</evidence>
<reference evidence="2" key="1">
    <citation type="submission" date="2014-11" db="EMBL/GenBank/DDBJ databases">
        <authorList>
            <person name="Otto D Thomas"/>
            <person name="Naeem Raeece"/>
        </authorList>
    </citation>
    <scope>NUCLEOTIDE SEQUENCE</scope>
</reference>
<feature type="compositionally biased region" description="Polar residues" evidence="1">
    <location>
        <begin position="1088"/>
        <end position="1099"/>
    </location>
</feature>
<dbReference type="EMBL" id="CDMZ01001820">
    <property type="protein sequence ID" value="CEM37999.1"/>
    <property type="molecule type" value="Genomic_DNA"/>
</dbReference>
<feature type="region of interest" description="Disordered" evidence="1">
    <location>
        <begin position="80"/>
        <end position="116"/>
    </location>
</feature>
<feature type="region of interest" description="Disordered" evidence="1">
    <location>
        <begin position="1079"/>
        <end position="1332"/>
    </location>
</feature>
<proteinExistence type="predicted"/>
<protein>
    <submittedName>
        <fullName evidence="2">Uncharacterized protein</fullName>
    </submittedName>
</protein>
<feature type="region of interest" description="Disordered" evidence="1">
    <location>
        <begin position="702"/>
        <end position="721"/>
    </location>
</feature>
<feature type="region of interest" description="Disordered" evidence="1">
    <location>
        <begin position="214"/>
        <end position="233"/>
    </location>
</feature>